<dbReference type="EMBL" id="JALLPB020000217">
    <property type="protein sequence ID" value="KAL3812088.1"/>
    <property type="molecule type" value="Genomic_DNA"/>
</dbReference>
<dbReference type="EMBL" id="JALLPB020000088">
    <property type="protein sequence ID" value="KAL3821638.1"/>
    <property type="molecule type" value="Genomic_DNA"/>
</dbReference>
<protein>
    <submittedName>
        <fullName evidence="1">Uncharacterized protein</fullName>
    </submittedName>
</protein>
<comment type="caution">
    <text evidence="1">The sequence shown here is derived from an EMBL/GenBank/DDBJ whole genome shotgun (WGS) entry which is preliminary data.</text>
</comment>
<dbReference type="AlphaFoldDB" id="A0ABD3RGI2"/>
<name>A0ABD3RGI2_9STRA</name>
<proteinExistence type="predicted"/>
<sequence>MTGERRSTRSLGGLVFHLVVVVLLATMAMTKMKIPVASAAAAATTTTSITLVDSSGSLTRALLPNVRSTANGGDDGGVGGGIVALLSSPGTPNPLFFPPAPAPAAAASSSSTATNAVTVDADGSIIRAPGASLEDSGSSLARGVGAAAASYVAGSVVMTGVTVADVEAGLDGTRHGRTLAELFAASVLLRSSSSSSSSSSSGGDGEGVRTTPIALTIAVQSYAPSPSSSSSGVGGWKEDEDVLDADELRRCVEEIFDSVAAASGVDDALGDHFDVSSTLVSNPADVERVMSAAKEAAAANGGNRSVVPTAFAEAYRRIASVTSDHHADPTPVAEAILACNDAYSRASRTSRAKIASWRHRVSRNLIVPDFGNKADALLTSTLDLFDRDTMAAAGLPRAGSQRLIVRRKLHDRTGSMIRRLFDDQMTLLEKRTLRKFQAALLRKMDEDEASATTPGADISKFLESNADSLRSAAFAFDVGASSLEVPSLSLTKSRAVRDMDDKLNGALNAFPDSPAARIRSMAKVRRVVSKKKQPTEGSVSVALDLIAMIRPDGFGNLQGFAGYQLGPHSVTVGVHNDADDPGVISQFGGVRPPFLRVQPKLKLDVEL</sequence>
<evidence type="ECO:0000313" key="3">
    <source>
        <dbReference type="Proteomes" id="UP001530377"/>
    </source>
</evidence>
<keyword evidence="3" id="KW-1185">Reference proteome</keyword>
<gene>
    <name evidence="1" type="ORF">ACHAXA_002785</name>
    <name evidence="2" type="ORF">ACHAXA_006058</name>
</gene>
<evidence type="ECO:0000313" key="2">
    <source>
        <dbReference type="EMBL" id="KAL3821638.1"/>
    </source>
</evidence>
<reference evidence="1 3" key="1">
    <citation type="submission" date="2024-10" db="EMBL/GenBank/DDBJ databases">
        <title>Updated reference genomes for cyclostephanoid diatoms.</title>
        <authorList>
            <person name="Roberts W.R."/>
            <person name="Alverson A.J."/>
        </authorList>
    </citation>
    <scope>NUCLEOTIDE SEQUENCE [LARGE SCALE GENOMIC DNA]</scope>
    <source>
        <strain evidence="1 3">AJA228-03</strain>
    </source>
</reference>
<dbReference type="Proteomes" id="UP001530377">
    <property type="component" value="Unassembled WGS sequence"/>
</dbReference>
<organism evidence="1 3">
    <name type="scientific">Cyclostephanos tholiformis</name>
    <dbReference type="NCBI Taxonomy" id="382380"/>
    <lineage>
        <taxon>Eukaryota</taxon>
        <taxon>Sar</taxon>
        <taxon>Stramenopiles</taxon>
        <taxon>Ochrophyta</taxon>
        <taxon>Bacillariophyta</taxon>
        <taxon>Coscinodiscophyceae</taxon>
        <taxon>Thalassiosirophycidae</taxon>
        <taxon>Stephanodiscales</taxon>
        <taxon>Stephanodiscaceae</taxon>
        <taxon>Cyclostephanos</taxon>
    </lineage>
</organism>
<accession>A0ABD3RGI2</accession>
<evidence type="ECO:0000313" key="1">
    <source>
        <dbReference type="EMBL" id="KAL3812088.1"/>
    </source>
</evidence>